<dbReference type="PANTHER" id="PTHR45749:SF21">
    <property type="entry name" value="DUF4371 DOMAIN-CONTAINING PROTEIN"/>
    <property type="match status" value="1"/>
</dbReference>
<dbReference type="EMBL" id="CARXXK010000002">
    <property type="protein sequence ID" value="CAI6352766.1"/>
    <property type="molecule type" value="Genomic_DNA"/>
</dbReference>
<dbReference type="Pfam" id="PF05699">
    <property type="entry name" value="Dimer_Tnp_hAT"/>
    <property type="match status" value="1"/>
</dbReference>
<name>A0AAV0WAW4_9HEMI</name>
<dbReference type="PANTHER" id="PTHR45749">
    <property type="match status" value="1"/>
</dbReference>
<dbReference type="Proteomes" id="UP001160148">
    <property type="component" value="Unassembled WGS sequence"/>
</dbReference>
<dbReference type="InterPro" id="IPR008906">
    <property type="entry name" value="HATC_C_dom"/>
</dbReference>
<organism evidence="2 3">
    <name type="scientific">Macrosiphum euphorbiae</name>
    <name type="common">potato aphid</name>
    <dbReference type="NCBI Taxonomy" id="13131"/>
    <lineage>
        <taxon>Eukaryota</taxon>
        <taxon>Metazoa</taxon>
        <taxon>Ecdysozoa</taxon>
        <taxon>Arthropoda</taxon>
        <taxon>Hexapoda</taxon>
        <taxon>Insecta</taxon>
        <taxon>Pterygota</taxon>
        <taxon>Neoptera</taxon>
        <taxon>Paraneoptera</taxon>
        <taxon>Hemiptera</taxon>
        <taxon>Sternorrhyncha</taxon>
        <taxon>Aphidomorpha</taxon>
        <taxon>Aphidoidea</taxon>
        <taxon>Aphididae</taxon>
        <taxon>Macrosiphini</taxon>
        <taxon>Macrosiphum</taxon>
    </lineage>
</organism>
<dbReference type="InterPro" id="IPR012337">
    <property type="entry name" value="RNaseH-like_sf"/>
</dbReference>
<evidence type="ECO:0000313" key="3">
    <source>
        <dbReference type="Proteomes" id="UP001160148"/>
    </source>
</evidence>
<gene>
    <name evidence="2" type="ORF">MEUPH1_LOCUS8968</name>
</gene>
<keyword evidence="3" id="KW-1185">Reference proteome</keyword>
<dbReference type="AlphaFoldDB" id="A0AAV0WAW4"/>
<proteinExistence type="predicted"/>
<accession>A0AAV0WAW4</accession>
<comment type="caution">
    <text evidence="2">The sequence shown here is derived from an EMBL/GenBank/DDBJ whole genome shotgun (WGS) entry which is preliminary data.</text>
</comment>
<sequence length="262" mass="31020">MIYKDIFNITDTLFSTLQLKYLDVAYCVEQVNSAINKIKSLRNDDQSIFFFNEAKKYNFLKRSERLSEAETLNKYKMLQFEILDNIILCQLTDRFQDLNKLKFLSLVDTSKFKSYKTAFPYEGFNCLTLIYKEIFDTDQLKNELSVIYFDEQFHNQSIQQCVKLLKVFEESGLLKEAYKLFCIVLTIPSTSVSVERNFSCLKRIKSYLRNSMTEERLSSLATISIEKDLINTLSKNDEKFYEKIIDKFALLKDRRIDLIYKT</sequence>
<evidence type="ECO:0000313" key="2">
    <source>
        <dbReference type="EMBL" id="CAI6352766.1"/>
    </source>
</evidence>
<reference evidence="2 3" key="1">
    <citation type="submission" date="2023-01" db="EMBL/GenBank/DDBJ databases">
        <authorList>
            <person name="Whitehead M."/>
        </authorList>
    </citation>
    <scope>NUCLEOTIDE SEQUENCE [LARGE SCALE GENOMIC DNA]</scope>
</reference>
<dbReference type="SUPFAM" id="SSF53098">
    <property type="entry name" value="Ribonuclease H-like"/>
    <property type="match status" value="1"/>
</dbReference>
<evidence type="ECO:0000259" key="1">
    <source>
        <dbReference type="Pfam" id="PF05699"/>
    </source>
</evidence>
<dbReference type="GO" id="GO:0046983">
    <property type="term" value="F:protein dimerization activity"/>
    <property type="evidence" value="ECO:0007669"/>
    <property type="project" value="InterPro"/>
</dbReference>
<protein>
    <recommendedName>
        <fullName evidence="1">HAT C-terminal dimerisation domain-containing protein</fullName>
    </recommendedName>
</protein>
<feature type="domain" description="HAT C-terminal dimerisation" evidence="1">
    <location>
        <begin position="159"/>
        <end position="229"/>
    </location>
</feature>